<name>A0ABQ7EPM0_BRACR</name>
<dbReference type="EMBL" id="QGKV02000297">
    <property type="protein sequence ID" value="KAF3605474.1"/>
    <property type="molecule type" value="Genomic_DNA"/>
</dbReference>
<evidence type="ECO:0000313" key="2">
    <source>
        <dbReference type="Proteomes" id="UP000266723"/>
    </source>
</evidence>
<keyword evidence="2" id="KW-1185">Reference proteome</keyword>
<proteinExistence type="predicted"/>
<protein>
    <submittedName>
        <fullName evidence="1">Uncharacterized protein</fullName>
    </submittedName>
</protein>
<comment type="caution">
    <text evidence="1">The sequence shown here is derived from an EMBL/GenBank/DDBJ whole genome shotgun (WGS) entry which is preliminary data.</text>
</comment>
<reference evidence="1 2" key="1">
    <citation type="journal article" date="2020" name="BMC Genomics">
        <title>Intraspecific diversification of the crop wild relative Brassica cretica Lam. using demographic model selection.</title>
        <authorList>
            <person name="Kioukis A."/>
            <person name="Michalopoulou V.A."/>
            <person name="Briers L."/>
            <person name="Pirintsos S."/>
            <person name="Studholme D.J."/>
            <person name="Pavlidis P."/>
            <person name="Sarris P.F."/>
        </authorList>
    </citation>
    <scope>NUCLEOTIDE SEQUENCE [LARGE SCALE GENOMIC DNA]</scope>
    <source>
        <strain evidence="2">cv. PFS-1207/04</strain>
    </source>
</reference>
<evidence type="ECO:0000313" key="1">
    <source>
        <dbReference type="EMBL" id="KAF3605474.1"/>
    </source>
</evidence>
<sequence>MRSKTAGPENSRDFSLLLLVEHRLWRHQNHDQELQPYDHLTSDLLHYTDDPPDHAEVSIGGSSQLSVDGFGLLSIDVARVSLRIAFQKCRV</sequence>
<gene>
    <name evidence="1" type="ORF">DY000_02047892</name>
</gene>
<organism evidence="1 2">
    <name type="scientific">Brassica cretica</name>
    <name type="common">Mustard</name>
    <dbReference type="NCBI Taxonomy" id="69181"/>
    <lineage>
        <taxon>Eukaryota</taxon>
        <taxon>Viridiplantae</taxon>
        <taxon>Streptophyta</taxon>
        <taxon>Embryophyta</taxon>
        <taxon>Tracheophyta</taxon>
        <taxon>Spermatophyta</taxon>
        <taxon>Magnoliopsida</taxon>
        <taxon>eudicotyledons</taxon>
        <taxon>Gunneridae</taxon>
        <taxon>Pentapetalae</taxon>
        <taxon>rosids</taxon>
        <taxon>malvids</taxon>
        <taxon>Brassicales</taxon>
        <taxon>Brassicaceae</taxon>
        <taxon>Brassiceae</taxon>
        <taxon>Brassica</taxon>
    </lineage>
</organism>
<accession>A0ABQ7EPM0</accession>
<dbReference type="Proteomes" id="UP000266723">
    <property type="component" value="Unassembled WGS sequence"/>
</dbReference>